<dbReference type="Pfam" id="PF00664">
    <property type="entry name" value="ABC_membrane"/>
    <property type="match status" value="1"/>
</dbReference>
<evidence type="ECO:0000256" key="4">
    <source>
        <dbReference type="ARBA" id="ARBA00022807"/>
    </source>
</evidence>
<dbReference type="PROSITE" id="PS50990">
    <property type="entry name" value="PEPTIDASE_C39"/>
    <property type="match status" value="1"/>
</dbReference>
<evidence type="ECO:0000313" key="14">
    <source>
        <dbReference type="EMBL" id="MFC5924167.1"/>
    </source>
</evidence>
<dbReference type="PROSITE" id="PS50929">
    <property type="entry name" value="ABC_TM1F"/>
    <property type="match status" value="1"/>
</dbReference>
<proteinExistence type="predicted"/>
<keyword evidence="7 10" id="KW-1133">Transmembrane helix</keyword>
<keyword evidence="3" id="KW-0547">Nucleotide-binding</keyword>
<evidence type="ECO:0000313" key="15">
    <source>
        <dbReference type="Proteomes" id="UP001596226"/>
    </source>
</evidence>
<keyword evidence="8 10" id="KW-0472">Membrane</keyword>
<dbReference type="InterPro" id="IPR017871">
    <property type="entry name" value="ABC_transporter-like_CS"/>
</dbReference>
<organism evidence="14 15">
    <name type="scientific">Micromonospora vulcania</name>
    <dbReference type="NCBI Taxonomy" id="1441873"/>
    <lineage>
        <taxon>Bacteria</taxon>
        <taxon>Bacillati</taxon>
        <taxon>Actinomycetota</taxon>
        <taxon>Actinomycetes</taxon>
        <taxon>Micromonosporales</taxon>
        <taxon>Micromonosporaceae</taxon>
        <taxon>Micromonospora</taxon>
    </lineage>
</organism>
<dbReference type="InterPro" id="IPR005074">
    <property type="entry name" value="Peptidase_C39"/>
</dbReference>
<keyword evidence="4" id="KW-0378">Hydrolase</keyword>
<feature type="transmembrane region" description="Helical" evidence="10">
    <location>
        <begin position="156"/>
        <end position="180"/>
    </location>
</feature>
<keyword evidence="6" id="KW-0653">Protein transport</keyword>
<name>A0ABW1H6Z5_9ACTN</name>
<keyword evidence="15" id="KW-1185">Reference proteome</keyword>
<keyword evidence="6" id="KW-0813">Transport</keyword>
<dbReference type="Proteomes" id="UP001596226">
    <property type="component" value="Unassembled WGS sequence"/>
</dbReference>
<sequence>MPRVPVILQMSSTECGPSCLAMVLGALGRTTSVRELRPHFGVGRDGTSARRIAEVARDHGLHARGLRVDESGLAAVRLPAIAHWGKDHFAVVERIGRRRVRLVDPAYGRRWLTHEDFFAGFSGTILEFTPQESMQRRRPARRDNLALRFLRDVVRLAPFFIVLATILSALMQVLGLASAWATKYGVDVLIGQGADTLSLFVVGVGAYVLTQTLATLSRGLALLVLQRRLDAELGERFMSHLLRLPYTYFQTRGTGDLMARLSSNMTVRDMLTSQLVTIVLDTLFVLVYTALLVVVSPAYAAVVAVLTIAQIVIVLTTLRAVHERSQRELSVNAKAQSSAIDALAGAEFLKSSGLANWALRRWSDRFVESVQAGFQRRRLDLINESAMGMFQAAAPLVLLVFGIIQVVDGRMSLGTMLGLNVLAGLLLRPIGQVMGALRYLQTIGSHLERIYDVLNETPEPARPQARQPDELHGEIELRGVDFRYDSSAPLVLHDIDLRIAPGTKVAIVGSTGSGKTTLVRLFTGLLQPTAGTVLVDGHPLDDYDLEPLRQRFGVVTQFPYVFGGSIRDNLSLGRGDVSDDDLREALRKVQFLPDLERMPLGLSTSVGEGGSALSGGQRQRLAIARALLARTSVLLLDEATSNMDVLTEAAIAAELSALGCTRIVIAHRISTVSDADQIVVLHHGEIIERGDHEELMVLGGRYAALVRRQTPRLTESARAR</sequence>
<dbReference type="InterPro" id="IPR003439">
    <property type="entry name" value="ABC_transporter-like_ATP-bd"/>
</dbReference>
<evidence type="ECO:0000256" key="9">
    <source>
        <dbReference type="ARBA" id="ARBA00043264"/>
    </source>
</evidence>
<dbReference type="Gene3D" id="3.90.70.10">
    <property type="entry name" value="Cysteine proteinases"/>
    <property type="match status" value="1"/>
</dbReference>
<evidence type="ECO:0000256" key="7">
    <source>
        <dbReference type="ARBA" id="ARBA00022989"/>
    </source>
</evidence>
<evidence type="ECO:0000259" key="13">
    <source>
        <dbReference type="PROSITE" id="PS50990"/>
    </source>
</evidence>
<keyword evidence="5" id="KW-0067">ATP-binding</keyword>
<evidence type="ECO:0000256" key="3">
    <source>
        <dbReference type="ARBA" id="ARBA00022741"/>
    </source>
</evidence>
<feature type="transmembrane region" description="Helical" evidence="10">
    <location>
        <begin position="386"/>
        <end position="407"/>
    </location>
</feature>
<dbReference type="PROSITE" id="PS00211">
    <property type="entry name" value="ABC_TRANSPORTER_1"/>
    <property type="match status" value="1"/>
</dbReference>
<evidence type="ECO:0000256" key="10">
    <source>
        <dbReference type="SAM" id="Phobius"/>
    </source>
</evidence>
<feature type="domain" description="ABC transporter" evidence="11">
    <location>
        <begin position="477"/>
        <end position="708"/>
    </location>
</feature>
<dbReference type="InterPro" id="IPR011527">
    <property type="entry name" value="ABC1_TM_dom"/>
</dbReference>
<dbReference type="EMBL" id="JBHSQS010000006">
    <property type="protein sequence ID" value="MFC5924167.1"/>
    <property type="molecule type" value="Genomic_DNA"/>
</dbReference>
<keyword evidence="4" id="KW-0788">Thiol protease</keyword>
<protein>
    <submittedName>
        <fullName evidence="14">Peptidase domain-containing ABC transporter</fullName>
    </submittedName>
</protein>
<dbReference type="Pfam" id="PF00005">
    <property type="entry name" value="ABC_tran"/>
    <property type="match status" value="1"/>
</dbReference>
<feature type="domain" description="Peptidase C39" evidence="13">
    <location>
        <begin position="9"/>
        <end position="128"/>
    </location>
</feature>
<keyword evidence="9" id="KW-0080">Bacteriocin transport</keyword>
<keyword evidence="4" id="KW-0645">Protease</keyword>
<comment type="subcellular location">
    <subcellularLocation>
        <location evidence="1">Cell membrane</location>
        <topology evidence="1">Multi-pass membrane protein</topology>
    </subcellularLocation>
</comment>
<evidence type="ECO:0000256" key="2">
    <source>
        <dbReference type="ARBA" id="ARBA00022692"/>
    </source>
</evidence>
<comment type="caution">
    <text evidence="14">The sequence shown here is derived from an EMBL/GenBank/DDBJ whole genome shotgun (WGS) entry which is preliminary data.</text>
</comment>
<evidence type="ECO:0000256" key="6">
    <source>
        <dbReference type="ARBA" id="ARBA00022927"/>
    </source>
</evidence>
<dbReference type="InterPro" id="IPR039421">
    <property type="entry name" value="Type_1_exporter"/>
</dbReference>
<evidence type="ECO:0000259" key="11">
    <source>
        <dbReference type="PROSITE" id="PS50893"/>
    </source>
</evidence>
<dbReference type="InterPro" id="IPR027417">
    <property type="entry name" value="P-loop_NTPase"/>
</dbReference>
<dbReference type="SUPFAM" id="SSF52540">
    <property type="entry name" value="P-loop containing nucleoside triphosphate hydrolases"/>
    <property type="match status" value="1"/>
</dbReference>
<feature type="transmembrane region" description="Helical" evidence="10">
    <location>
        <begin position="298"/>
        <end position="318"/>
    </location>
</feature>
<accession>A0ABW1H6Z5</accession>
<dbReference type="Gene3D" id="1.20.1560.10">
    <property type="entry name" value="ABC transporter type 1, transmembrane domain"/>
    <property type="match status" value="1"/>
</dbReference>
<dbReference type="PANTHER" id="PTHR24221">
    <property type="entry name" value="ATP-BINDING CASSETTE SUB-FAMILY B"/>
    <property type="match status" value="1"/>
</dbReference>
<dbReference type="SMART" id="SM00382">
    <property type="entry name" value="AAA"/>
    <property type="match status" value="1"/>
</dbReference>
<evidence type="ECO:0000256" key="8">
    <source>
        <dbReference type="ARBA" id="ARBA00023136"/>
    </source>
</evidence>
<gene>
    <name evidence="14" type="ORF">ACFQGL_12515</name>
</gene>
<feature type="domain" description="ABC transmembrane type-1" evidence="12">
    <location>
        <begin position="162"/>
        <end position="442"/>
    </location>
</feature>
<dbReference type="Gene3D" id="3.40.50.300">
    <property type="entry name" value="P-loop containing nucleotide triphosphate hydrolases"/>
    <property type="match status" value="1"/>
</dbReference>
<reference evidence="15" key="1">
    <citation type="journal article" date="2019" name="Int. J. Syst. Evol. Microbiol.">
        <title>The Global Catalogue of Microorganisms (GCM) 10K type strain sequencing project: providing services to taxonomists for standard genome sequencing and annotation.</title>
        <authorList>
            <consortium name="The Broad Institute Genomics Platform"/>
            <consortium name="The Broad Institute Genome Sequencing Center for Infectious Disease"/>
            <person name="Wu L."/>
            <person name="Ma J."/>
        </authorList>
    </citation>
    <scope>NUCLEOTIDE SEQUENCE [LARGE SCALE GENOMIC DNA]</scope>
    <source>
        <strain evidence="15">CGMCC 4.7144</strain>
    </source>
</reference>
<keyword evidence="2 10" id="KW-0812">Transmembrane</keyword>
<dbReference type="SUPFAM" id="SSF90123">
    <property type="entry name" value="ABC transporter transmembrane region"/>
    <property type="match status" value="1"/>
</dbReference>
<evidence type="ECO:0000259" key="12">
    <source>
        <dbReference type="PROSITE" id="PS50929"/>
    </source>
</evidence>
<dbReference type="RefSeq" id="WP_377510305.1">
    <property type="nucleotide sequence ID" value="NZ_JBHSQS010000006.1"/>
</dbReference>
<dbReference type="InterPro" id="IPR036640">
    <property type="entry name" value="ABC1_TM_sf"/>
</dbReference>
<dbReference type="Pfam" id="PF03412">
    <property type="entry name" value="Peptidase_C39"/>
    <property type="match status" value="1"/>
</dbReference>
<feature type="transmembrane region" description="Helical" evidence="10">
    <location>
        <begin position="270"/>
        <end position="292"/>
    </location>
</feature>
<evidence type="ECO:0000256" key="5">
    <source>
        <dbReference type="ARBA" id="ARBA00022840"/>
    </source>
</evidence>
<dbReference type="PANTHER" id="PTHR24221:SF654">
    <property type="entry name" value="ATP-BINDING CASSETTE SUB-FAMILY B MEMBER 6"/>
    <property type="match status" value="1"/>
</dbReference>
<evidence type="ECO:0000256" key="1">
    <source>
        <dbReference type="ARBA" id="ARBA00004651"/>
    </source>
</evidence>
<dbReference type="CDD" id="cd18779">
    <property type="entry name" value="ABC_6TM_T1SS_like"/>
    <property type="match status" value="1"/>
</dbReference>
<dbReference type="InterPro" id="IPR003593">
    <property type="entry name" value="AAA+_ATPase"/>
</dbReference>
<dbReference type="PROSITE" id="PS50893">
    <property type="entry name" value="ABC_TRANSPORTER_2"/>
    <property type="match status" value="1"/>
</dbReference>